<evidence type="ECO:0008006" key="15">
    <source>
        <dbReference type="Google" id="ProtNLM"/>
    </source>
</evidence>
<dbReference type="GO" id="GO:0051537">
    <property type="term" value="F:2 iron, 2 sulfur cluster binding"/>
    <property type="evidence" value="ECO:0007669"/>
    <property type="project" value="UniProtKB-KW"/>
</dbReference>
<dbReference type="PROSITE" id="PS51669">
    <property type="entry name" value="4FE4S_MOW_BIS_MGD"/>
    <property type="match status" value="1"/>
</dbReference>
<evidence type="ECO:0000256" key="6">
    <source>
        <dbReference type="ARBA" id="ARBA00023004"/>
    </source>
</evidence>
<evidence type="ECO:0000259" key="9">
    <source>
        <dbReference type="PROSITE" id="PS51085"/>
    </source>
</evidence>
<keyword evidence="14" id="KW-1185">Reference proteome</keyword>
<sequence>MVNLKIDGKTVEIEQGATILAAAEKAGIRIPTLCFLKKVSPTGACRICVVEIEGVAKPMAACHTPAVDGMVVTTQSEKLYATRKQIIELLLVNHPLDCPVCDAGGECELQNITYEFNVTRQSFEAEDVSPGTIDGWPLIQQVPNRCVLCEKCVKVCHEVVGASALFTNDKGDKAFIDKHLDLCEYCGNCVQVCPTGTMISKTFKFRARPWELRKTATVCTLCSGQCETEVQTKGNEIFRVVAEDGCGSNDGNLCIGGFFSHGYVASDRRLTAPLLKQDGIHQQPVSWEEALSRVVEKGRAAGGAACAGLGSPRLTNEENYLFQKLFRAGLGSNNLDSEARFGFLRGMMTLRDQLGLGGASNRYDRIGSAAAVLVFGADVTAEAPLVDWQIERACRQGDGKLMLANMRRVKLARHANIFLQYKPGSETGLALALARLIVDKGLADEDFLNQYLADPAALEQLRTVDIDQAAAAAGVSRALLEEAADHIGGAESVAIIFGGDLLKGRQTEAATAALADLALVSGALHGDVGGLFPLDEKGNMQGVVDMGVAPELLPGQQDYATARLRFEKAWGVSLPNGGRDAAAILEGIEKGEIRFLYLAGVNPLVDFPESGRWRQALDKVDFLVVQDILASELTECADLVLPGVSFAEKSGTVTSHDGRLGYLQPALKPVGEARPDGQIFAELLALLGGAPLEAAALQAEIKDLCGLYEDVCFTGRGRRSCQKLPWQPQPKQLKVLPVSPAGPVEGLQLLAGTILFQFGSTTTYAPGPAEVAPAGYIEMNPQDGKACGVRDGGRAKLTTSTGSALGPVRFSDAVPQGLVFAPVHFADVNVQQAIPIDSCYVAVEISRP</sequence>
<evidence type="ECO:0000256" key="5">
    <source>
        <dbReference type="ARBA" id="ARBA00023002"/>
    </source>
</evidence>
<dbReference type="STRING" id="1969733.B5V00_05020"/>
<keyword evidence="6" id="KW-0408">Iron</keyword>
<dbReference type="CDD" id="cd00207">
    <property type="entry name" value="fer2"/>
    <property type="match status" value="1"/>
</dbReference>
<dbReference type="PROSITE" id="PS00198">
    <property type="entry name" value="4FE4S_FER_1"/>
    <property type="match status" value="1"/>
</dbReference>
<comment type="caution">
    <text evidence="13">The sequence shown here is derived from an EMBL/GenBank/DDBJ whole genome shotgun (WGS) entry which is preliminary data.</text>
</comment>
<dbReference type="GO" id="GO:0043546">
    <property type="term" value="F:molybdopterin cofactor binding"/>
    <property type="evidence" value="ECO:0007669"/>
    <property type="project" value="InterPro"/>
</dbReference>
<feature type="domain" description="4Fe-4S ferredoxin-type" evidence="10">
    <location>
        <begin position="172"/>
        <end position="203"/>
    </location>
</feature>
<dbReference type="Gene3D" id="3.10.20.740">
    <property type="match status" value="1"/>
</dbReference>
<dbReference type="InterPro" id="IPR001041">
    <property type="entry name" value="2Fe-2S_ferredoxin-type"/>
</dbReference>
<organism evidence="13 14">
    <name type="scientific">Geothermobacter hydrogeniphilus</name>
    <dbReference type="NCBI Taxonomy" id="1969733"/>
    <lineage>
        <taxon>Bacteria</taxon>
        <taxon>Pseudomonadati</taxon>
        <taxon>Thermodesulfobacteriota</taxon>
        <taxon>Desulfuromonadia</taxon>
        <taxon>Desulfuromonadales</taxon>
        <taxon>Geothermobacteraceae</taxon>
        <taxon>Geothermobacter</taxon>
    </lineage>
</organism>
<dbReference type="Pfam" id="PF00384">
    <property type="entry name" value="Molybdopterin"/>
    <property type="match status" value="1"/>
</dbReference>
<keyword evidence="3" id="KW-0001">2Fe-2S</keyword>
<dbReference type="Gene3D" id="3.40.50.740">
    <property type="match status" value="1"/>
</dbReference>
<dbReference type="Gene3D" id="2.40.40.20">
    <property type="match status" value="1"/>
</dbReference>
<dbReference type="GO" id="GO:0046872">
    <property type="term" value="F:metal ion binding"/>
    <property type="evidence" value="ECO:0007669"/>
    <property type="project" value="UniProtKB-KW"/>
</dbReference>
<dbReference type="Gene3D" id="3.30.70.20">
    <property type="match status" value="1"/>
</dbReference>
<dbReference type="SUPFAM" id="SSF50692">
    <property type="entry name" value="ADC-like"/>
    <property type="match status" value="1"/>
</dbReference>
<evidence type="ECO:0000256" key="2">
    <source>
        <dbReference type="ARBA" id="ARBA00022485"/>
    </source>
</evidence>
<feature type="domain" description="4Fe-4S His(Cys)3-ligated-type" evidence="12">
    <location>
        <begin position="78"/>
        <end position="117"/>
    </location>
</feature>
<dbReference type="SUPFAM" id="SSF54292">
    <property type="entry name" value="2Fe-2S ferredoxin-like"/>
    <property type="match status" value="1"/>
</dbReference>
<name>A0A1X0YAU8_9BACT</name>
<keyword evidence="7" id="KW-0411">Iron-sulfur</keyword>
<dbReference type="PANTHER" id="PTHR43105:SF9">
    <property type="entry name" value="NADPH-FE(3+) OXIDOREDUCTASE SUBUNIT ALPHA"/>
    <property type="match status" value="1"/>
</dbReference>
<evidence type="ECO:0000256" key="7">
    <source>
        <dbReference type="ARBA" id="ARBA00023014"/>
    </source>
</evidence>
<dbReference type="SMART" id="SM00926">
    <property type="entry name" value="Molybdop_Fe4S4"/>
    <property type="match status" value="1"/>
</dbReference>
<evidence type="ECO:0000256" key="8">
    <source>
        <dbReference type="ARBA" id="ARBA00034078"/>
    </source>
</evidence>
<dbReference type="PROSITE" id="PS51839">
    <property type="entry name" value="4FE4S_HC3"/>
    <property type="match status" value="1"/>
</dbReference>
<feature type="domain" description="4Fe-4S Mo/W bis-MGD-type" evidence="11">
    <location>
        <begin position="212"/>
        <end position="268"/>
    </location>
</feature>
<evidence type="ECO:0000256" key="3">
    <source>
        <dbReference type="ARBA" id="ARBA00022714"/>
    </source>
</evidence>
<dbReference type="InterPro" id="IPR036010">
    <property type="entry name" value="2Fe-2S_ferredoxin-like_sf"/>
</dbReference>
<evidence type="ECO:0000259" key="10">
    <source>
        <dbReference type="PROSITE" id="PS51379"/>
    </source>
</evidence>
<dbReference type="InterPro" id="IPR017896">
    <property type="entry name" value="4Fe4S_Fe-S-bd"/>
</dbReference>
<dbReference type="PROSITE" id="PS51085">
    <property type="entry name" value="2FE2S_FER_2"/>
    <property type="match status" value="1"/>
</dbReference>
<dbReference type="InterPro" id="IPR050123">
    <property type="entry name" value="Prok_molybdopt-oxidoreductase"/>
</dbReference>
<dbReference type="InterPro" id="IPR017900">
    <property type="entry name" value="4Fe4S_Fe_S_CS"/>
</dbReference>
<dbReference type="Pfam" id="PF13510">
    <property type="entry name" value="Fer2_4"/>
    <property type="match status" value="1"/>
</dbReference>
<dbReference type="Proteomes" id="UP000193136">
    <property type="component" value="Unassembled WGS sequence"/>
</dbReference>
<dbReference type="PANTHER" id="PTHR43105">
    <property type="entry name" value="RESPIRATORY NITRATE REDUCTASE"/>
    <property type="match status" value="1"/>
</dbReference>
<dbReference type="OrthoDB" id="9816402at2"/>
<evidence type="ECO:0000313" key="14">
    <source>
        <dbReference type="Proteomes" id="UP000193136"/>
    </source>
</evidence>
<dbReference type="InterPro" id="IPR000283">
    <property type="entry name" value="NADH_UbQ_OxRdtase_75kDa_su_CS"/>
</dbReference>
<evidence type="ECO:0000259" key="12">
    <source>
        <dbReference type="PROSITE" id="PS51839"/>
    </source>
</evidence>
<dbReference type="SMART" id="SM00929">
    <property type="entry name" value="NADH-G_4Fe-4S_3"/>
    <property type="match status" value="1"/>
</dbReference>
<comment type="cofactor">
    <cofactor evidence="1">
        <name>[4Fe-4S] cluster</name>
        <dbReference type="ChEBI" id="CHEBI:49883"/>
    </cofactor>
</comment>
<accession>A0A1X0YAU8</accession>
<dbReference type="SUPFAM" id="SSF54862">
    <property type="entry name" value="4Fe-4S ferredoxins"/>
    <property type="match status" value="1"/>
</dbReference>
<reference evidence="13 14" key="1">
    <citation type="submission" date="2017-03" db="EMBL/GenBank/DDBJ databases">
        <title>Genome sequence of Geothermobacter sp. EPR-M, Deep-Sea Iron Reducer.</title>
        <authorList>
            <person name="Tully B."/>
            <person name="Savalia P."/>
            <person name="Abuyen K."/>
            <person name="Baughan C."/>
            <person name="Romero E."/>
            <person name="Ronkowski C."/>
            <person name="Torres B."/>
            <person name="Tremblay J."/>
            <person name="Trujillo A."/>
            <person name="Tyler M."/>
            <person name="Perez-Rodriguez I."/>
            <person name="Amend J."/>
        </authorList>
    </citation>
    <scope>NUCLEOTIDE SEQUENCE [LARGE SCALE GENOMIC DNA]</scope>
    <source>
        <strain evidence="13 14">EPR-M</strain>
    </source>
</reference>
<evidence type="ECO:0000256" key="4">
    <source>
        <dbReference type="ARBA" id="ARBA00022723"/>
    </source>
</evidence>
<dbReference type="GO" id="GO:0051539">
    <property type="term" value="F:4 iron, 4 sulfur cluster binding"/>
    <property type="evidence" value="ECO:0007669"/>
    <property type="project" value="UniProtKB-KW"/>
</dbReference>
<gene>
    <name evidence="13" type="ORF">B5V00_05020</name>
</gene>
<dbReference type="Gene3D" id="3.40.228.10">
    <property type="entry name" value="Dimethylsulfoxide Reductase, domain 2"/>
    <property type="match status" value="1"/>
</dbReference>
<dbReference type="FunFam" id="3.10.20.740:FF:000005">
    <property type="entry name" value="NADH:ubiquinone oxidoreductase subunit"/>
    <property type="match status" value="1"/>
</dbReference>
<dbReference type="InterPro" id="IPR009010">
    <property type="entry name" value="Asp_de-COase-like_dom_sf"/>
</dbReference>
<dbReference type="InterPro" id="IPR019574">
    <property type="entry name" value="NADH_UbQ_OxRdtase_Gsu_4Fe4S-bd"/>
</dbReference>
<dbReference type="PROSITE" id="PS00642">
    <property type="entry name" value="COMPLEX1_75K_2"/>
    <property type="match status" value="1"/>
</dbReference>
<keyword evidence="4" id="KW-0479">Metal-binding</keyword>
<dbReference type="InterPro" id="IPR054351">
    <property type="entry name" value="NADH_UbQ_OxRdtase_ferredoxin"/>
</dbReference>
<dbReference type="RefSeq" id="WP_085009668.1">
    <property type="nucleotide sequence ID" value="NZ_NAAD01000004.1"/>
</dbReference>
<feature type="domain" description="2Fe-2S ferredoxin-type" evidence="9">
    <location>
        <begin position="1"/>
        <end position="78"/>
    </location>
</feature>
<dbReference type="InterPro" id="IPR006657">
    <property type="entry name" value="MoPterin_dinucl-bd_dom"/>
</dbReference>
<dbReference type="Pfam" id="PF04879">
    <property type="entry name" value="Molybdop_Fe4S4"/>
    <property type="match status" value="1"/>
</dbReference>
<dbReference type="Gene3D" id="2.20.25.90">
    <property type="entry name" value="ADC-like domains"/>
    <property type="match status" value="1"/>
</dbReference>
<keyword evidence="2" id="KW-0004">4Fe-4S</keyword>
<dbReference type="InterPro" id="IPR006656">
    <property type="entry name" value="Mopterin_OxRdtase"/>
</dbReference>
<dbReference type="Pfam" id="PF22117">
    <property type="entry name" value="Fer4_Nqo3"/>
    <property type="match status" value="1"/>
</dbReference>
<dbReference type="SUPFAM" id="SSF53706">
    <property type="entry name" value="Formate dehydrogenase/DMSO reductase, domains 1-3"/>
    <property type="match status" value="1"/>
</dbReference>
<dbReference type="PROSITE" id="PS51379">
    <property type="entry name" value="4FE4S_FER_2"/>
    <property type="match status" value="1"/>
</dbReference>
<evidence type="ECO:0000259" key="11">
    <source>
        <dbReference type="PROSITE" id="PS51669"/>
    </source>
</evidence>
<dbReference type="GO" id="GO:0016491">
    <property type="term" value="F:oxidoreductase activity"/>
    <property type="evidence" value="ECO:0007669"/>
    <property type="project" value="UniProtKB-KW"/>
</dbReference>
<proteinExistence type="predicted"/>
<dbReference type="GO" id="GO:0042773">
    <property type="term" value="P:ATP synthesis coupled electron transport"/>
    <property type="evidence" value="ECO:0007669"/>
    <property type="project" value="InterPro"/>
</dbReference>
<dbReference type="EMBL" id="NAAD01000004">
    <property type="protein sequence ID" value="ORJ62114.1"/>
    <property type="molecule type" value="Genomic_DNA"/>
</dbReference>
<protein>
    <recommendedName>
        <fullName evidence="15">Formate dehydrogenase alpha subunit</fullName>
    </recommendedName>
</protein>
<keyword evidence="5" id="KW-0560">Oxidoreductase</keyword>
<dbReference type="Pfam" id="PF01568">
    <property type="entry name" value="Molydop_binding"/>
    <property type="match status" value="1"/>
</dbReference>
<comment type="cofactor">
    <cofactor evidence="8">
        <name>[2Fe-2S] cluster</name>
        <dbReference type="ChEBI" id="CHEBI:190135"/>
    </cofactor>
</comment>
<dbReference type="InterPro" id="IPR006963">
    <property type="entry name" value="Mopterin_OxRdtase_4Fe-4S_dom"/>
</dbReference>
<evidence type="ECO:0000256" key="1">
    <source>
        <dbReference type="ARBA" id="ARBA00001966"/>
    </source>
</evidence>
<dbReference type="GO" id="GO:0008137">
    <property type="term" value="F:NADH dehydrogenase (ubiquinone) activity"/>
    <property type="evidence" value="ECO:0007669"/>
    <property type="project" value="InterPro"/>
</dbReference>
<evidence type="ECO:0000313" key="13">
    <source>
        <dbReference type="EMBL" id="ORJ62114.1"/>
    </source>
</evidence>
<dbReference type="AlphaFoldDB" id="A0A1X0YAU8"/>
<dbReference type="Pfam" id="PF10588">
    <property type="entry name" value="NADH-G_4Fe-4S_3"/>
    <property type="match status" value="1"/>
</dbReference>
<dbReference type="GO" id="GO:0016020">
    <property type="term" value="C:membrane"/>
    <property type="evidence" value="ECO:0007669"/>
    <property type="project" value="InterPro"/>
</dbReference>